<evidence type="ECO:0000313" key="2">
    <source>
        <dbReference type="Proteomes" id="UP000015453"/>
    </source>
</evidence>
<dbReference type="PANTHER" id="PTHR35692:SF1">
    <property type="entry name" value="F26F24.11"/>
    <property type="match status" value="1"/>
</dbReference>
<gene>
    <name evidence="1" type="ORF">M569_14018</name>
</gene>
<comment type="caution">
    <text evidence="1">The sequence shown here is derived from an EMBL/GenBank/DDBJ whole genome shotgun (WGS) entry which is preliminary data.</text>
</comment>
<dbReference type="Proteomes" id="UP000015453">
    <property type="component" value="Unassembled WGS sequence"/>
</dbReference>
<feature type="non-terminal residue" evidence="1">
    <location>
        <position position="1"/>
    </location>
</feature>
<reference evidence="1 2" key="1">
    <citation type="journal article" date="2013" name="BMC Genomics">
        <title>The miniature genome of a carnivorous plant Genlisea aurea contains a low number of genes and short non-coding sequences.</title>
        <authorList>
            <person name="Leushkin E.V."/>
            <person name="Sutormin R.A."/>
            <person name="Nabieva E.R."/>
            <person name="Penin A.A."/>
            <person name="Kondrashov A.S."/>
            <person name="Logacheva M.D."/>
        </authorList>
    </citation>
    <scope>NUCLEOTIDE SEQUENCE [LARGE SCALE GENOMIC DNA]</scope>
</reference>
<dbReference type="PANTHER" id="PTHR35692">
    <property type="entry name" value="F26F24.11"/>
    <property type="match status" value="1"/>
</dbReference>
<protein>
    <submittedName>
        <fullName evidence="1">Uncharacterized protein</fullName>
    </submittedName>
</protein>
<sequence>FLSDSEDERAVEELLAQAKDMAVLEQVAAINCAGFANSDLPPNLESRFQNLK</sequence>
<feature type="non-terminal residue" evidence="1">
    <location>
        <position position="52"/>
    </location>
</feature>
<organism evidence="1 2">
    <name type="scientific">Genlisea aurea</name>
    <dbReference type="NCBI Taxonomy" id="192259"/>
    <lineage>
        <taxon>Eukaryota</taxon>
        <taxon>Viridiplantae</taxon>
        <taxon>Streptophyta</taxon>
        <taxon>Embryophyta</taxon>
        <taxon>Tracheophyta</taxon>
        <taxon>Spermatophyta</taxon>
        <taxon>Magnoliopsida</taxon>
        <taxon>eudicotyledons</taxon>
        <taxon>Gunneridae</taxon>
        <taxon>Pentapetalae</taxon>
        <taxon>asterids</taxon>
        <taxon>lamiids</taxon>
        <taxon>Lamiales</taxon>
        <taxon>Lentibulariaceae</taxon>
        <taxon>Genlisea</taxon>
    </lineage>
</organism>
<dbReference type="AlphaFoldDB" id="S8C1Z9"/>
<dbReference type="EMBL" id="AUSU01007303">
    <property type="protein sequence ID" value="EPS60785.1"/>
    <property type="molecule type" value="Genomic_DNA"/>
</dbReference>
<accession>S8C1Z9</accession>
<evidence type="ECO:0000313" key="1">
    <source>
        <dbReference type="EMBL" id="EPS60785.1"/>
    </source>
</evidence>
<name>S8C1Z9_9LAMI</name>
<dbReference type="OrthoDB" id="1936256at2759"/>
<proteinExistence type="predicted"/>
<keyword evidence="2" id="KW-1185">Reference proteome</keyword>